<dbReference type="SUPFAM" id="SSF48403">
    <property type="entry name" value="Ankyrin repeat"/>
    <property type="match status" value="1"/>
</dbReference>
<evidence type="ECO:0000313" key="6">
    <source>
        <dbReference type="Proteomes" id="UP000054516"/>
    </source>
</evidence>
<dbReference type="Gene3D" id="1.25.40.20">
    <property type="entry name" value="Ankyrin repeat-containing domain"/>
    <property type="match status" value="1"/>
</dbReference>
<organism evidence="5">
    <name type="scientific">Rosellinia necatrix</name>
    <name type="common">White root-rot fungus</name>
    <dbReference type="NCBI Taxonomy" id="77044"/>
    <lineage>
        <taxon>Eukaryota</taxon>
        <taxon>Fungi</taxon>
        <taxon>Dikarya</taxon>
        <taxon>Ascomycota</taxon>
        <taxon>Pezizomycotina</taxon>
        <taxon>Sordariomycetes</taxon>
        <taxon>Xylariomycetidae</taxon>
        <taxon>Xylariales</taxon>
        <taxon>Xylariaceae</taxon>
        <taxon>Rosellinia</taxon>
    </lineage>
</organism>
<protein>
    <submittedName>
        <fullName evidence="5">Putative ankyrin repeat protein</fullName>
    </submittedName>
</protein>
<feature type="repeat" description="ANK" evidence="3">
    <location>
        <begin position="598"/>
        <end position="630"/>
    </location>
</feature>
<evidence type="ECO:0000256" key="3">
    <source>
        <dbReference type="PROSITE-ProRule" id="PRU00023"/>
    </source>
</evidence>
<keyword evidence="2 3" id="KW-0040">ANK repeat</keyword>
<sequence length="808" mass="90470">MGQSYPRVPRNPTQSTHISTPAAIVATIAAAVVFSYSSNSPVVLCEINGPAFTHNTLVAGSRISTMSGSELFQVLASAVSIVDCSVRLFEFIRKLNDDVHDIRDWLVETRDGIETLVSVLELVKTIATGPNMIHAEDGPIKWICTIVRVCNDRAEKIYEKLPPIPENDVFSKVEAVLRKLMYDREIKEHEVVIQKWTGLLQTTVMALSLERTSSLARIYENHQYHDDDKFEGIRVKLSETLSSSIPSSRTTSQYDPSETASVLIEKPLPILYRAWQPELKQSQDKVEELELEKRYLEAAMEQGKIIEMRRSLENYTPFSGQYEAQLVERQADLLLRCPTIGRHHEAAKLLRVLIEDRNNRWELTDKAKGRVMLKLGEWYLAEAKRGHTAKTKLATTILSDAATLLEGLHPFPRELYERSVVLFVSTLENPEDVRVMKSHVEERILPGPDTAFEWEYAGEPECEALKWCRAQTDPAFAVDSPNFKFDGPVQGTSAMHLAVRDGRADVLRKMLVEVEHIDALDNSGCTPLLVAAAQRRSEIFELLLSRHASLDMVDKMGQTVLHKCQTPRRNDHDLAIAELVHELVRDRESAYINIRELAGKTALWMACEMSNKRMVEFLLDHGADPNIPSAINKTPLQVAVDMRSSPATQERHADRLRIIELLLEHGAESNQEDNLGNTPLHTAAFKGDLEVVRCLLDPNYKTSVDLPGRNGQTPVAAAAQQQCIPVIKELVSKGANTASKGIRQKSAEDWAKGDHNKRVRDALRPGHDRRSSRASTTSHTGSSVSSGSVKTRHSSTSQTFPSIFRLGD</sequence>
<keyword evidence="6" id="KW-1185">Reference proteome</keyword>
<accession>A0A1W2TIP6</accession>
<dbReference type="AlphaFoldDB" id="A0A1W2TIP6"/>
<name>A0A1W2TIP6_ROSNE</name>
<feature type="compositionally biased region" description="Low complexity" evidence="4">
    <location>
        <begin position="773"/>
        <end position="797"/>
    </location>
</feature>
<feature type="repeat" description="ANK" evidence="3">
    <location>
        <begin position="490"/>
        <end position="522"/>
    </location>
</feature>
<feature type="compositionally biased region" description="Basic and acidic residues" evidence="4">
    <location>
        <begin position="745"/>
        <end position="771"/>
    </location>
</feature>
<dbReference type="Pfam" id="PF12796">
    <property type="entry name" value="Ank_2"/>
    <property type="match status" value="3"/>
</dbReference>
<feature type="repeat" description="ANK" evidence="3">
    <location>
        <begin position="523"/>
        <end position="555"/>
    </location>
</feature>
<evidence type="ECO:0000313" key="5">
    <source>
        <dbReference type="EMBL" id="GAP88036.2"/>
    </source>
</evidence>
<dbReference type="Proteomes" id="UP000054516">
    <property type="component" value="Unassembled WGS sequence"/>
</dbReference>
<evidence type="ECO:0000256" key="4">
    <source>
        <dbReference type="SAM" id="MobiDB-lite"/>
    </source>
</evidence>
<dbReference type="PANTHER" id="PTHR24198">
    <property type="entry name" value="ANKYRIN REPEAT AND PROTEIN KINASE DOMAIN-CONTAINING PROTEIN"/>
    <property type="match status" value="1"/>
</dbReference>
<dbReference type="InterPro" id="IPR036770">
    <property type="entry name" value="Ankyrin_rpt-contain_sf"/>
</dbReference>
<dbReference type="InterPro" id="IPR002110">
    <property type="entry name" value="Ankyrin_rpt"/>
</dbReference>
<evidence type="ECO:0000256" key="2">
    <source>
        <dbReference type="ARBA" id="ARBA00023043"/>
    </source>
</evidence>
<dbReference type="PROSITE" id="PS50297">
    <property type="entry name" value="ANK_REP_REGION"/>
    <property type="match status" value="3"/>
</dbReference>
<gene>
    <name evidence="5" type="ORF">SAMD00023353_3200820</name>
</gene>
<dbReference type="PROSITE" id="PS50088">
    <property type="entry name" value="ANK_REPEAT"/>
    <property type="match status" value="5"/>
</dbReference>
<keyword evidence="1" id="KW-0677">Repeat</keyword>
<feature type="repeat" description="ANK" evidence="3">
    <location>
        <begin position="675"/>
        <end position="697"/>
    </location>
</feature>
<proteinExistence type="predicted"/>
<dbReference type="SMART" id="SM00248">
    <property type="entry name" value="ANK"/>
    <property type="match status" value="6"/>
</dbReference>
<dbReference type="PANTHER" id="PTHR24198:SF165">
    <property type="entry name" value="ANKYRIN REPEAT-CONTAINING PROTEIN-RELATED"/>
    <property type="match status" value="1"/>
</dbReference>
<feature type="repeat" description="ANK" evidence="3">
    <location>
        <begin position="710"/>
        <end position="742"/>
    </location>
</feature>
<dbReference type="EMBL" id="DF977477">
    <property type="protein sequence ID" value="GAP88036.2"/>
    <property type="molecule type" value="Genomic_DNA"/>
</dbReference>
<evidence type="ECO:0000256" key="1">
    <source>
        <dbReference type="ARBA" id="ARBA00022737"/>
    </source>
</evidence>
<dbReference type="PRINTS" id="PR01415">
    <property type="entry name" value="ANKYRIN"/>
</dbReference>
<dbReference type="OrthoDB" id="539213at2759"/>
<reference evidence="5" key="1">
    <citation type="submission" date="2016-03" db="EMBL/GenBank/DDBJ databases">
        <title>Draft genome sequence of Rosellinia necatrix.</title>
        <authorList>
            <person name="Kanematsu S."/>
        </authorList>
    </citation>
    <scope>NUCLEOTIDE SEQUENCE [LARGE SCALE GENOMIC DNA]</scope>
    <source>
        <strain evidence="5">W97</strain>
    </source>
</reference>
<dbReference type="STRING" id="77044.A0A1W2TIP6"/>
<feature type="region of interest" description="Disordered" evidence="4">
    <location>
        <begin position="736"/>
        <end position="808"/>
    </location>
</feature>